<sequence>MNCLQVANATRKERKSGKWQMCRQSAYKCNANENHGGKTQMKCDSGGLKCDVCRRMLANYRTNPYTHTDTNQRLALRSARILVRLCVYAHGISVSVDYELQTFSAMFVYFAPPRCAVVTPHRRLLSTASQLPAACYLCSSCAAS</sequence>
<proteinExistence type="predicted"/>
<dbReference type="AlphaFoldDB" id="A0A0A1WI84"/>
<dbReference type="EMBL" id="GBXI01015936">
    <property type="protein sequence ID" value="JAC98355.1"/>
    <property type="molecule type" value="Transcribed_RNA"/>
</dbReference>
<evidence type="ECO:0000313" key="1">
    <source>
        <dbReference type="EMBL" id="JAC98355.1"/>
    </source>
</evidence>
<keyword evidence="1" id="KW-0675">Receptor</keyword>
<reference evidence="1" key="2">
    <citation type="journal article" date="2015" name="Gigascience">
        <title>Reconstructing a comprehensive transcriptome assembly of a white-pupal translocated strain of the pest fruit fly Bactrocera cucurbitae.</title>
        <authorList>
            <person name="Sim S.B."/>
            <person name="Calla B."/>
            <person name="Hall B."/>
            <person name="DeRego T."/>
            <person name="Geib S.M."/>
        </authorList>
    </citation>
    <scope>NUCLEOTIDE SEQUENCE</scope>
</reference>
<protein>
    <submittedName>
        <fullName evidence="1">Calcitonin gene-related peptide type 1 receptor</fullName>
    </submittedName>
</protein>
<accession>A0A0A1WI84</accession>
<organism evidence="1">
    <name type="scientific">Zeugodacus cucurbitae</name>
    <name type="common">Melon fruit fly</name>
    <name type="synonym">Bactrocera cucurbitae</name>
    <dbReference type="NCBI Taxonomy" id="28588"/>
    <lineage>
        <taxon>Eukaryota</taxon>
        <taxon>Metazoa</taxon>
        <taxon>Ecdysozoa</taxon>
        <taxon>Arthropoda</taxon>
        <taxon>Hexapoda</taxon>
        <taxon>Insecta</taxon>
        <taxon>Pterygota</taxon>
        <taxon>Neoptera</taxon>
        <taxon>Endopterygota</taxon>
        <taxon>Diptera</taxon>
        <taxon>Brachycera</taxon>
        <taxon>Muscomorpha</taxon>
        <taxon>Tephritoidea</taxon>
        <taxon>Tephritidae</taxon>
        <taxon>Zeugodacus</taxon>
        <taxon>Zeugodacus</taxon>
    </lineage>
</organism>
<name>A0A0A1WI84_ZEUCU</name>
<reference evidence="1" key="1">
    <citation type="submission" date="2014-11" db="EMBL/GenBank/DDBJ databases">
        <authorList>
            <person name="Geib S."/>
        </authorList>
    </citation>
    <scope>NUCLEOTIDE SEQUENCE</scope>
</reference>
<gene>
    <name evidence="1" type="primary">CALCRL</name>
    <name evidence="1" type="ORF">g.58052</name>
</gene>